<dbReference type="Pfam" id="PF00059">
    <property type="entry name" value="Lectin_C"/>
    <property type="match status" value="1"/>
</dbReference>
<dbReference type="InParanoid" id="C3ZK68"/>
<dbReference type="Gene3D" id="2.60.120.260">
    <property type="entry name" value="Galactose-binding domain-like"/>
    <property type="match status" value="2"/>
</dbReference>
<dbReference type="SUPFAM" id="SSF49785">
    <property type="entry name" value="Galactose-binding domain-like"/>
    <property type="match status" value="2"/>
</dbReference>
<dbReference type="InterPro" id="IPR001304">
    <property type="entry name" value="C-type_lectin-like"/>
</dbReference>
<feature type="signal peptide" evidence="3">
    <location>
        <begin position="1"/>
        <end position="20"/>
    </location>
</feature>
<dbReference type="InterPro" id="IPR008979">
    <property type="entry name" value="Galactose-bd-like_sf"/>
</dbReference>
<name>C3ZK68_BRAFL</name>
<dbReference type="PROSITE" id="PS00615">
    <property type="entry name" value="C_TYPE_LECTIN_1"/>
    <property type="match status" value="1"/>
</dbReference>
<dbReference type="AlphaFoldDB" id="C3ZK68"/>
<keyword evidence="3" id="KW-0732">Signal</keyword>
<gene>
    <name evidence="6" type="ORF">BRAFLDRAFT_101111</name>
</gene>
<evidence type="ECO:0000256" key="1">
    <source>
        <dbReference type="ARBA" id="ARBA00023157"/>
    </source>
</evidence>
<evidence type="ECO:0008006" key="7">
    <source>
        <dbReference type="Google" id="ProtNLM"/>
    </source>
</evidence>
<evidence type="ECO:0000256" key="2">
    <source>
        <dbReference type="SAM" id="MobiDB-lite"/>
    </source>
</evidence>
<sequence length="862" mass="92158">MRTMGWALLLLLATIACTAAEDFDIDGEDQLFDQAEDLGAEAAAELLDDIEDLKEELRRGFSGHGHGHGRGGFSGGGHGFSGGGHGRGGFSGGGHGFSGGGHGHGHGGGGGLFGHGGFLGTGLGAGHGQGGSAQSAAQGARGNTVYHVFAQAKNYDQAKQHCKSINGHLADIKTRALHDFILGLIRKVDFNRDYWFGLNEKTVAKTWTWSDGSPIKGCDFTYWAPGEPNNALWSQDCGQLWKVAGYKWDDDNCAHQKYFICQIATWLRRDPSWVVSSAGTPWKNGGVTYDAAKALDGSTGTYWNPQETSRNYNNWYIVLDLKAPYTLSQIAINNFGDTTHDVKAFKLQKSQSGAPNSWEDVTSVGTVQGGTNRRQEFGGFQGTARYWRFVVTQTHSGYQPYLVGVDFYGSRAGGEVGKVQGPKYISLGCWKDTGNRAIATLEGADARLDGSYTARADAIEKCYQVAKSRGYSVFAVQNGGWCAGSANALSTYRKYGRSAACGKDGEGGGWANEVYLITGAPITLPAGYVPKPYFSIGCWKDTGNRAIPTLEGKDARLDGSYTARANAIEKCYQVAKSLGYRAFAVQNGGWCAGSANALSTYKKYGPYTTCKEDGEGGAWGNEVYLISGLLGGSGFSSGGFSSGGFSSGGFSSGGVGGGPAGWLRRDPSWVVSSAGTPWKNGGVTYDAAKALDGSTGTYWNPGETSRNYNNWYIVLDLKAPYTLSQIAINNFGDTTHDVKAFKLQKSQSGAQNSWEDVKSVGTVQGGTNRRQEFGGFQGTARYWRFVVTQTHSGWQPYLVEVDFYGSRAGGEGGKVQGPKYISLGCWKDTGNRAIATLEGADARLDGSYTARADAIEKCYQVR</sequence>
<dbReference type="CDD" id="cd00037">
    <property type="entry name" value="CLECT"/>
    <property type="match status" value="1"/>
</dbReference>
<protein>
    <recommendedName>
        <fullName evidence="7">C-type lectin domain-containing protein</fullName>
    </recommendedName>
</protein>
<dbReference type="PROSITE" id="PS50022">
    <property type="entry name" value="FA58C_3"/>
    <property type="match status" value="2"/>
</dbReference>
<dbReference type="InterPro" id="IPR016186">
    <property type="entry name" value="C-type_lectin-like/link_sf"/>
</dbReference>
<dbReference type="PROSITE" id="PS50041">
    <property type="entry name" value="C_TYPE_LECTIN_2"/>
    <property type="match status" value="1"/>
</dbReference>
<dbReference type="Gene3D" id="3.10.100.10">
    <property type="entry name" value="Mannose-Binding Protein A, subunit A"/>
    <property type="match status" value="1"/>
</dbReference>
<dbReference type="InterPro" id="IPR016187">
    <property type="entry name" value="CTDL_fold"/>
</dbReference>
<dbReference type="eggNOG" id="KOG4297">
    <property type="taxonomic scope" value="Eukaryota"/>
</dbReference>
<evidence type="ECO:0000313" key="6">
    <source>
        <dbReference type="EMBL" id="EEN46967.1"/>
    </source>
</evidence>
<dbReference type="PROSITE" id="PS51257">
    <property type="entry name" value="PROKAR_LIPOPROTEIN"/>
    <property type="match status" value="1"/>
</dbReference>
<dbReference type="PANTHER" id="PTHR47635:SF2">
    <property type="entry name" value="LAMG-LIKE JELLYROLL FOLD DOMAIN-CONTAINING PROTEIN"/>
    <property type="match status" value="1"/>
</dbReference>
<organism>
    <name type="scientific">Branchiostoma floridae</name>
    <name type="common">Florida lancelet</name>
    <name type="synonym">Amphioxus</name>
    <dbReference type="NCBI Taxonomy" id="7739"/>
    <lineage>
        <taxon>Eukaryota</taxon>
        <taxon>Metazoa</taxon>
        <taxon>Chordata</taxon>
        <taxon>Cephalochordata</taxon>
        <taxon>Leptocardii</taxon>
        <taxon>Amphioxiformes</taxon>
        <taxon>Branchiostomatidae</taxon>
        <taxon>Branchiostoma</taxon>
    </lineage>
</organism>
<feature type="region of interest" description="Disordered" evidence="2">
    <location>
        <begin position="62"/>
        <end position="103"/>
    </location>
</feature>
<dbReference type="Pfam" id="PF22633">
    <property type="entry name" value="F5_F8_type_C_2"/>
    <property type="match status" value="1"/>
</dbReference>
<feature type="domain" description="F5/8 type C" evidence="4">
    <location>
        <begin position="648"/>
        <end position="806"/>
    </location>
</feature>
<evidence type="ECO:0000259" key="5">
    <source>
        <dbReference type="PROSITE" id="PS50041"/>
    </source>
</evidence>
<evidence type="ECO:0000259" key="4">
    <source>
        <dbReference type="PROSITE" id="PS50022"/>
    </source>
</evidence>
<dbReference type="PANTHER" id="PTHR47635">
    <property type="entry name" value="CUB DOMAIN-CONTAINING PROTEIN"/>
    <property type="match status" value="1"/>
</dbReference>
<reference evidence="6" key="1">
    <citation type="journal article" date="2008" name="Nature">
        <title>The amphioxus genome and the evolution of the chordate karyotype.</title>
        <authorList>
            <consortium name="US DOE Joint Genome Institute (JGI-PGF)"/>
            <person name="Putnam N.H."/>
            <person name="Butts T."/>
            <person name="Ferrier D.E.K."/>
            <person name="Furlong R.F."/>
            <person name="Hellsten U."/>
            <person name="Kawashima T."/>
            <person name="Robinson-Rechavi M."/>
            <person name="Shoguchi E."/>
            <person name="Terry A."/>
            <person name="Yu J.-K."/>
            <person name="Benito-Gutierrez E.L."/>
            <person name="Dubchak I."/>
            <person name="Garcia-Fernandez J."/>
            <person name="Gibson-Brown J.J."/>
            <person name="Grigoriev I.V."/>
            <person name="Horton A.C."/>
            <person name="de Jong P.J."/>
            <person name="Jurka J."/>
            <person name="Kapitonov V.V."/>
            <person name="Kohara Y."/>
            <person name="Kuroki Y."/>
            <person name="Lindquist E."/>
            <person name="Lucas S."/>
            <person name="Osoegawa K."/>
            <person name="Pennacchio L.A."/>
            <person name="Salamov A.A."/>
            <person name="Satou Y."/>
            <person name="Sauka-Spengler T."/>
            <person name="Schmutz J."/>
            <person name="Shin-I T."/>
            <person name="Toyoda A."/>
            <person name="Bronner-Fraser M."/>
            <person name="Fujiyama A."/>
            <person name="Holland L.Z."/>
            <person name="Holland P.W.H."/>
            <person name="Satoh N."/>
            <person name="Rokhsar D.S."/>
        </authorList>
    </citation>
    <scope>NUCLEOTIDE SEQUENCE [LARGE SCALE GENOMIC DNA]</scope>
    <source>
        <strain evidence="6">S238N-H82</strain>
        <tissue evidence="6">Testes</tissue>
    </source>
</reference>
<keyword evidence="1" id="KW-1015">Disulfide bond</keyword>
<feature type="domain" description="C-type lectin" evidence="5">
    <location>
        <begin position="141"/>
        <end position="262"/>
    </location>
</feature>
<dbReference type="InterPro" id="IPR000421">
    <property type="entry name" value="FA58C"/>
</dbReference>
<accession>C3ZK68</accession>
<dbReference type="SUPFAM" id="SSF56436">
    <property type="entry name" value="C-type lectin-like"/>
    <property type="match status" value="1"/>
</dbReference>
<feature type="domain" description="F5/8 type C" evidence="4">
    <location>
        <begin position="253"/>
        <end position="410"/>
    </location>
</feature>
<dbReference type="FunFam" id="2.60.120.260:FF:000266">
    <property type="entry name" value="Uncharacterized protein"/>
    <property type="match status" value="2"/>
</dbReference>
<feature type="chain" id="PRO_5002936929" description="C-type lectin domain-containing protein" evidence="3">
    <location>
        <begin position="21"/>
        <end position="862"/>
    </location>
</feature>
<dbReference type="InterPro" id="IPR018378">
    <property type="entry name" value="C-type_lectin_CS"/>
</dbReference>
<evidence type="ECO:0000256" key="3">
    <source>
        <dbReference type="SAM" id="SignalP"/>
    </source>
</evidence>
<proteinExistence type="predicted"/>
<feature type="compositionally biased region" description="Gly residues" evidence="2">
    <location>
        <begin position="70"/>
        <end position="103"/>
    </location>
</feature>
<dbReference type="Pfam" id="PF00754">
    <property type="entry name" value="F5_F8_type_C"/>
    <property type="match status" value="1"/>
</dbReference>
<dbReference type="SMART" id="SM00034">
    <property type="entry name" value="CLECT"/>
    <property type="match status" value="1"/>
</dbReference>
<dbReference type="EMBL" id="GG666636">
    <property type="protein sequence ID" value="EEN46967.1"/>
    <property type="molecule type" value="Genomic_DNA"/>
</dbReference>